<feature type="active site" description="Charge relay system" evidence="3">
    <location>
        <position position="377"/>
    </location>
</feature>
<dbReference type="RefSeq" id="XP_023946346.2">
    <property type="nucleotide sequence ID" value="XM_024090578.2"/>
</dbReference>
<dbReference type="PANTHER" id="PTHR11005">
    <property type="entry name" value="LYSOSOMAL ACID LIPASE-RELATED"/>
    <property type="match status" value="1"/>
</dbReference>
<keyword evidence="4" id="KW-0732">Signal</keyword>
<evidence type="ECO:0000313" key="7">
    <source>
        <dbReference type="RefSeq" id="XP_023946346.2"/>
    </source>
</evidence>
<dbReference type="InterPro" id="IPR025483">
    <property type="entry name" value="Lipase_euk"/>
</dbReference>
<feature type="active site" description="Charge relay system" evidence="3">
    <location>
        <position position="346"/>
    </location>
</feature>
<comment type="similarity">
    <text evidence="1 2">Belongs to the AB hydrolase superfamily. Lipase family.</text>
</comment>
<gene>
    <name evidence="7" type="primary">LOC112051787</name>
</gene>
<dbReference type="Proteomes" id="UP001652582">
    <property type="component" value="Chromosome 5"/>
</dbReference>
<dbReference type="Pfam" id="PF04083">
    <property type="entry name" value="Abhydro_lipase"/>
    <property type="match status" value="1"/>
</dbReference>
<dbReference type="PIRSF" id="PIRSF000862">
    <property type="entry name" value="Steryl_ester_lip"/>
    <property type="match status" value="1"/>
</dbReference>
<keyword evidence="2" id="KW-0442">Lipid degradation</keyword>
<dbReference type="GO" id="GO:0016788">
    <property type="term" value="F:hydrolase activity, acting on ester bonds"/>
    <property type="evidence" value="ECO:0007669"/>
    <property type="project" value="InterPro"/>
</dbReference>
<evidence type="ECO:0000256" key="2">
    <source>
        <dbReference type="PIRNR" id="PIRNR000862"/>
    </source>
</evidence>
<feature type="domain" description="Partial AB-hydrolase lipase" evidence="5">
    <location>
        <begin position="38"/>
        <end position="93"/>
    </location>
</feature>
<sequence length="404" mass="45642">MVFRSHFTLLILSIAITIGNVSTSSLWNSNKNTFLNFTQLSGRYNFWTEEHTVTTDDGYILTVFRMRSKDCFAFKKYPVLLIHGLFQSADTWLDAGPDAGLAYLIANECYDLWVGNQRGNYYARKHVTLNPDRDPIFWKFSIDQMGIYDLPAMVDYILKNTKKDKLSYVGFSQAVGTCLIMCSERSGYCDKVNILIALAPSSRITNMKSVVLRTVFDKFNKLKDVLTSIGVYEVFALGEPVQALVSLLFKSDIFAWVTSSTGLGLFDSPNPGSIDSKTLQQIATHTPSGTSTHTLAQYGQSLETDNFQKFDYGKKLNIETYGTDQAPIYNLSATTAPVVVLYGNNDHVDYIEDVLWMVKQLPNVLEVREIADPLWNHFDMVYSQNIKNLSFPIVSEYLLKYSTA</sequence>
<dbReference type="Gene3D" id="3.40.50.1820">
    <property type="entry name" value="alpha/beta hydrolase"/>
    <property type="match status" value="1"/>
</dbReference>
<dbReference type="InterPro" id="IPR029058">
    <property type="entry name" value="AB_hydrolase_fold"/>
</dbReference>
<dbReference type="GeneID" id="112051787"/>
<organism evidence="6 7">
    <name type="scientific">Bicyclus anynana</name>
    <name type="common">Squinting bush brown butterfly</name>
    <dbReference type="NCBI Taxonomy" id="110368"/>
    <lineage>
        <taxon>Eukaryota</taxon>
        <taxon>Metazoa</taxon>
        <taxon>Ecdysozoa</taxon>
        <taxon>Arthropoda</taxon>
        <taxon>Hexapoda</taxon>
        <taxon>Insecta</taxon>
        <taxon>Pterygota</taxon>
        <taxon>Neoptera</taxon>
        <taxon>Endopterygota</taxon>
        <taxon>Lepidoptera</taxon>
        <taxon>Glossata</taxon>
        <taxon>Ditrysia</taxon>
        <taxon>Papilionoidea</taxon>
        <taxon>Nymphalidae</taxon>
        <taxon>Satyrinae</taxon>
        <taxon>Satyrini</taxon>
        <taxon>Mycalesina</taxon>
        <taxon>Bicyclus</taxon>
    </lineage>
</organism>
<dbReference type="OrthoDB" id="9974421at2759"/>
<keyword evidence="6" id="KW-1185">Reference proteome</keyword>
<protein>
    <recommendedName>
        <fullName evidence="2">Lipase</fullName>
    </recommendedName>
</protein>
<dbReference type="GO" id="GO:0016042">
    <property type="term" value="P:lipid catabolic process"/>
    <property type="evidence" value="ECO:0007669"/>
    <property type="project" value="UniProtKB-KW"/>
</dbReference>
<feature type="chain" id="PRO_5046803927" description="Lipase" evidence="4">
    <location>
        <begin position="24"/>
        <end position="404"/>
    </location>
</feature>
<dbReference type="AlphaFoldDB" id="A0A6J1NST0"/>
<dbReference type="KEGG" id="bany:112051787"/>
<evidence type="ECO:0000259" key="5">
    <source>
        <dbReference type="Pfam" id="PF04083"/>
    </source>
</evidence>
<name>A0A6J1NST0_BICAN</name>
<evidence type="ECO:0000256" key="4">
    <source>
        <dbReference type="SAM" id="SignalP"/>
    </source>
</evidence>
<reference evidence="7" key="1">
    <citation type="submission" date="2025-08" db="UniProtKB">
        <authorList>
            <consortium name="RefSeq"/>
        </authorList>
    </citation>
    <scope>IDENTIFICATION</scope>
</reference>
<dbReference type="InterPro" id="IPR006693">
    <property type="entry name" value="AB_hydrolase_lipase"/>
</dbReference>
<evidence type="ECO:0000256" key="1">
    <source>
        <dbReference type="ARBA" id="ARBA00010701"/>
    </source>
</evidence>
<accession>A0A6J1NST0</accession>
<feature type="active site" description="Nucleophile" evidence="3">
    <location>
        <position position="172"/>
    </location>
</feature>
<evidence type="ECO:0000313" key="6">
    <source>
        <dbReference type="Proteomes" id="UP001652582"/>
    </source>
</evidence>
<proteinExistence type="inferred from homology"/>
<keyword evidence="2" id="KW-0443">Lipid metabolism</keyword>
<keyword evidence="2" id="KW-0378">Hydrolase</keyword>
<evidence type="ECO:0000256" key="3">
    <source>
        <dbReference type="PIRSR" id="PIRSR000862-1"/>
    </source>
</evidence>
<feature type="signal peptide" evidence="4">
    <location>
        <begin position="1"/>
        <end position="23"/>
    </location>
</feature>
<dbReference type="SUPFAM" id="SSF53474">
    <property type="entry name" value="alpha/beta-Hydrolases"/>
    <property type="match status" value="1"/>
</dbReference>